<feature type="compositionally biased region" description="Polar residues" evidence="1">
    <location>
        <begin position="170"/>
        <end position="179"/>
    </location>
</feature>
<proteinExistence type="predicted"/>
<evidence type="ECO:0000313" key="3">
    <source>
        <dbReference type="Proteomes" id="UP000256964"/>
    </source>
</evidence>
<keyword evidence="3" id="KW-1185">Reference proteome</keyword>
<dbReference type="Proteomes" id="UP000256964">
    <property type="component" value="Unassembled WGS sequence"/>
</dbReference>
<sequence length="179" mass="19137">MIVETDSPFLYNAVSAVAHVAGGSRVWPGWRQLAALKSLRRGVSGEVLASSEHQLGSVYGRALSVTCRAYTRELVTGRSIRLTRTSPKTMSSVKTWPYVEDPSFSTAPRKLHLTACGVQATASALDSGSFEQNSLADNTTQVVVIAFSISSPSGAAKHGSHTRQKAHLKSITQLSGELH</sequence>
<accession>A0A371DQ01</accession>
<evidence type="ECO:0000256" key="1">
    <source>
        <dbReference type="SAM" id="MobiDB-lite"/>
    </source>
</evidence>
<dbReference type="AlphaFoldDB" id="A0A371DQ01"/>
<gene>
    <name evidence="2" type="ORF">OH76DRAFT_978690</name>
</gene>
<name>A0A371DQ01_9APHY</name>
<dbReference type="EMBL" id="KZ857384">
    <property type="protein sequence ID" value="RDX54578.1"/>
    <property type="molecule type" value="Genomic_DNA"/>
</dbReference>
<evidence type="ECO:0000313" key="2">
    <source>
        <dbReference type="EMBL" id="RDX54578.1"/>
    </source>
</evidence>
<reference evidence="2 3" key="1">
    <citation type="journal article" date="2018" name="Biotechnol. Biofuels">
        <title>Integrative visual omics of the white-rot fungus Polyporus brumalis exposes the biotechnological potential of its oxidative enzymes for delignifying raw plant biomass.</title>
        <authorList>
            <person name="Miyauchi S."/>
            <person name="Rancon A."/>
            <person name="Drula E."/>
            <person name="Hage H."/>
            <person name="Chaduli D."/>
            <person name="Favel A."/>
            <person name="Grisel S."/>
            <person name="Henrissat B."/>
            <person name="Herpoel-Gimbert I."/>
            <person name="Ruiz-Duenas F.J."/>
            <person name="Chevret D."/>
            <person name="Hainaut M."/>
            <person name="Lin J."/>
            <person name="Wang M."/>
            <person name="Pangilinan J."/>
            <person name="Lipzen A."/>
            <person name="Lesage-Meessen L."/>
            <person name="Navarro D."/>
            <person name="Riley R."/>
            <person name="Grigoriev I.V."/>
            <person name="Zhou S."/>
            <person name="Raouche S."/>
            <person name="Rosso M.N."/>
        </authorList>
    </citation>
    <scope>NUCLEOTIDE SEQUENCE [LARGE SCALE GENOMIC DNA]</scope>
    <source>
        <strain evidence="2 3">BRFM 1820</strain>
    </source>
</reference>
<feature type="compositionally biased region" description="Basic residues" evidence="1">
    <location>
        <begin position="158"/>
        <end position="168"/>
    </location>
</feature>
<protein>
    <submittedName>
        <fullName evidence="2">Uncharacterized protein</fullName>
    </submittedName>
</protein>
<feature type="region of interest" description="Disordered" evidence="1">
    <location>
        <begin position="155"/>
        <end position="179"/>
    </location>
</feature>
<organism evidence="2 3">
    <name type="scientific">Lentinus brumalis</name>
    <dbReference type="NCBI Taxonomy" id="2498619"/>
    <lineage>
        <taxon>Eukaryota</taxon>
        <taxon>Fungi</taxon>
        <taxon>Dikarya</taxon>
        <taxon>Basidiomycota</taxon>
        <taxon>Agaricomycotina</taxon>
        <taxon>Agaricomycetes</taxon>
        <taxon>Polyporales</taxon>
        <taxon>Polyporaceae</taxon>
        <taxon>Lentinus</taxon>
    </lineage>
</organism>